<name>A0A814E8N3_9BILA</name>
<dbReference type="CDD" id="cd06263">
    <property type="entry name" value="MAM"/>
    <property type="match status" value="3"/>
</dbReference>
<protein>
    <recommendedName>
        <fullName evidence="2">MAM domain-containing protein</fullName>
    </recommendedName>
</protein>
<dbReference type="InterPro" id="IPR013320">
    <property type="entry name" value="ConA-like_dom_sf"/>
</dbReference>
<organism evidence="3 4">
    <name type="scientific">Brachionus calyciflorus</name>
    <dbReference type="NCBI Taxonomy" id="104777"/>
    <lineage>
        <taxon>Eukaryota</taxon>
        <taxon>Metazoa</taxon>
        <taxon>Spiralia</taxon>
        <taxon>Gnathifera</taxon>
        <taxon>Rotifera</taxon>
        <taxon>Eurotatoria</taxon>
        <taxon>Monogononta</taxon>
        <taxon>Pseudotrocha</taxon>
        <taxon>Ploima</taxon>
        <taxon>Brachionidae</taxon>
        <taxon>Brachionus</taxon>
    </lineage>
</organism>
<accession>A0A814E8N3</accession>
<gene>
    <name evidence="3" type="ORF">OXX778_LOCUS14599</name>
</gene>
<dbReference type="SMART" id="SM00137">
    <property type="entry name" value="MAM"/>
    <property type="match status" value="3"/>
</dbReference>
<reference evidence="3" key="1">
    <citation type="submission" date="2021-02" db="EMBL/GenBank/DDBJ databases">
        <authorList>
            <person name="Nowell W R."/>
        </authorList>
    </citation>
    <scope>NUCLEOTIDE SEQUENCE</scope>
    <source>
        <strain evidence="3">Ploen Becks lab</strain>
    </source>
</reference>
<proteinExistence type="predicted"/>
<dbReference type="OrthoDB" id="412155at2759"/>
<dbReference type="SUPFAM" id="SSF49899">
    <property type="entry name" value="Concanavalin A-like lectins/glucanases"/>
    <property type="match status" value="3"/>
</dbReference>
<dbReference type="PANTHER" id="PTHR23282:SF101">
    <property type="entry name" value="MAM DOMAIN-CONTAINING PROTEIN"/>
    <property type="match status" value="1"/>
</dbReference>
<dbReference type="PANTHER" id="PTHR23282">
    <property type="entry name" value="APICAL ENDOSOMAL GLYCOPROTEIN PRECURSOR"/>
    <property type="match status" value="1"/>
</dbReference>
<comment type="caution">
    <text evidence="3">The sequence shown here is derived from an EMBL/GenBank/DDBJ whole genome shotgun (WGS) entry which is preliminary data.</text>
</comment>
<evidence type="ECO:0000256" key="1">
    <source>
        <dbReference type="SAM" id="SignalP"/>
    </source>
</evidence>
<feature type="signal peptide" evidence="1">
    <location>
        <begin position="1"/>
        <end position="25"/>
    </location>
</feature>
<feature type="domain" description="MAM" evidence="2">
    <location>
        <begin position="390"/>
        <end position="541"/>
    </location>
</feature>
<dbReference type="GO" id="GO:0016020">
    <property type="term" value="C:membrane"/>
    <property type="evidence" value="ECO:0007669"/>
    <property type="project" value="InterPro"/>
</dbReference>
<feature type="chain" id="PRO_5032806747" description="MAM domain-containing protein" evidence="1">
    <location>
        <begin position="26"/>
        <end position="541"/>
    </location>
</feature>
<dbReference type="EMBL" id="CAJNOC010003034">
    <property type="protein sequence ID" value="CAF0964558.1"/>
    <property type="molecule type" value="Genomic_DNA"/>
</dbReference>
<dbReference type="InterPro" id="IPR000998">
    <property type="entry name" value="MAM_dom"/>
</dbReference>
<evidence type="ECO:0000313" key="3">
    <source>
        <dbReference type="EMBL" id="CAF0964558.1"/>
    </source>
</evidence>
<dbReference type="Pfam" id="PF00629">
    <property type="entry name" value="MAM"/>
    <property type="match status" value="3"/>
</dbReference>
<dbReference type="InterPro" id="IPR051560">
    <property type="entry name" value="MAM_domain-containing"/>
</dbReference>
<keyword evidence="1" id="KW-0732">Signal</keyword>
<evidence type="ECO:0000313" key="4">
    <source>
        <dbReference type="Proteomes" id="UP000663879"/>
    </source>
</evidence>
<feature type="domain" description="MAM" evidence="2">
    <location>
        <begin position="44"/>
        <end position="209"/>
    </location>
</feature>
<sequence length="541" mass="60851">MIKLDLINFTCFVLLNLAIIKISFAQLSSTTVSTSTITYPSVSLNCDFEKDFCNWNNYTFTNSFFWKRSKANELLDINGPLADHTLQSLEGHYVYIQSNSNSQPNEAASIRSAPFTVRYTTTNCFSFWYHMYGKAINTLNVKLENLNANNFTNLWSKKTSQGNAWRLGQVTVRSSTGNYRYILEGIVSGNLVGDIAIDDIIVSSGSCSLPKYCDFESEDICGFINNPLGIFNWTRHNGSTATYGTGPTFDHTTLTSSGYYMYIESSSPRKENDNAILISPSYSYTVSATRCIQLWYHAYGSDVGTLNVFKLEKSGIQGKYEKLFSISGDQGNEWHVTQINFYMKSYQDFNIVIEGIVGDDGYYDYGWSGGKGDISIDDFEIRDKECQPIGDCDFEEDTCAWKNAEKDADFEWIRNRGSTPSSFSGPSVDHTLGTSRGTYLFIETSSQSKQGSKALMVSPVFDRFTQRCFEFYYHMKGSSSTLSIIRKGFRSYLNGTVVWKDTSSNKDEWQQALVSLPNNFSSNYILIIEGKINGTNSGDIA</sequence>
<dbReference type="Proteomes" id="UP000663879">
    <property type="component" value="Unassembled WGS sequence"/>
</dbReference>
<dbReference type="Gene3D" id="2.60.120.200">
    <property type="match status" value="3"/>
</dbReference>
<dbReference type="AlphaFoldDB" id="A0A814E8N3"/>
<dbReference type="PROSITE" id="PS50060">
    <property type="entry name" value="MAM_2"/>
    <property type="match status" value="3"/>
</dbReference>
<feature type="non-terminal residue" evidence="3">
    <location>
        <position position="1"/>
    </location>
</feature>
<evidence type="ECO:0000259" key="2">
    <source>
        <dbReference type="PROSITE" id="PS50060"/>
    </source>
</evidence>
<feature type="domain" description="MAM" evidence="2">
    <location>
        <begin position="211"/>
        <end position="388"/>
    </location>
</feature>
<keyword evidence="4" id="KW-1185">Reference proteome</keyword>